<dbReference type="CDD" id="cd22211">
    <property type="entry name" value="HkD_SF"/>
    <property type="match status" value="1"/>
</dbReference>
<dbReference type="EMBL" id="CAJVPS010000224">
    <property type="protein sequence ID" value="CAG8466935.1"/>
    <property type="molecule type" value="Genomic_DNA"/>
</dbReference>
<keyword evidence="3 4" id="KW-0175">Coiled coil</keyword>
<dbReference type="Gene3D" id="1.10.418.10">
    <property type="entry name" value="Calponin-like domain"/>
    <property type="match status" value="1"/>
</dbReference>
<evidence type="ECO:0000313" key="8">
    <source>
        <dbReference type="EMBL" id="CAG8466935.1"/>
    </source>
</evidence>
<dbReference type="GO" id="GO:0030705">
    <property type="term" value="P:cytoskeleton-dependent intracellular transport"/>
    <property type="evidence" value="ECO:0007669"/>
    <property type="project" value="InterPro"/>
</dbReference>
<feature type="domain" description="HOOK N-terminal" evidence="7">
    <location>
        <begin position="9"/>
        <end position="149"/>
    </location>
</feature>
<accession>A0A9N8VUM0</accession>
<reference evidence="8" key="1">
    <citation type="submission" date="2021-06" db="EMBL/GenBank/DDBJ databases">
        <authorList>
            <person name="Kallberg Y."/>
            <person name="Tangrot J."/>
            <person name="Rosling A."/>
        </authorList>
    </citation>
    <scope>NUCLEOTIDE SEQUENCE</scope>
    <source>
        <strain evidence="8">FL130A</strain>
    </source>
</reference>
<feature type="domain" description="Hook C-terminal" evidence="6">
    <location>
        <begin position="214"/>
        <end position="698"/>
    </location>
</feature>
<comment type="subcellular location">
    <subcellularLocation>
        <location evidence="1">Cytoplasm</location>
    </subcellularLocation>
</comment>
<gene>
    <name evidence="8" type="ORF">ALEPTO_LOCUS1823</name>
</gene>
<dbReference type="SUPFAM" id="SSF116907">
    <property type="entry name" value="Hook domain"/>
    <property type="match status" value="1"/>
</dbReference>
<comment type="caution">
    <text evidence="8">The sequence shown here is derived from an EMBL/GenBank/DDBJ whole genome shotgun (WGS) entry which is preliminary data.</text>
</comment>
<dbReference type="GO" id="GO:0008017">
    <property type="term" value="F:microtubule binding"/>
    <property type="evidence" value="ECO:0007669"/>
    <property type="project" value="InterPro"/>
</dbReference>
<dbReference type="Proteomes" id="UP000789508">
    <property type="component" value="Unassembled WGS sequence"/>
</dbReference>
<sequence>MSMAQEEELTAFIDWANALDNISRPVNNYTDLADGGVLIEIACDVDSRWFKSLRGDTREDTENWVIRSTKLKRLYTLIQRYYKEEIGHDTKNFDDIDLNAIAKESDTKELIKLCSLILTMAVQSSRNAYYIERIQSLSDNSQKGLMVAIERVMKKLENGIQESTAKQPFNFEEELRQITAELNRAISDKETLEKAHQALMEEHKQLRYRYDDLQTEIQTDKDELNQKIKDLEASLQHTTQSGRADFLLKTQIDDFRQQMQRSELEKTIEEQTKLLSELRNQVKEYSAKADETARLKDQLDEYRHAAEKLKKTENVIEKYKKKLEDGADLRRKLKNLEEDNHDLIERNRQIEDEYRKVANFKPTLDQYKRTIEALEKEKRELIDVRNKYEYEYKHMRAKIEAYEMEKARDMEKIELMEERLRELELVDGERLDRIPNENGEKDDDFVQPNYPNYGETQLKLRINELQRELDGWREGKQPVDESEIIMLNQMLDDAKKSKEKLEKDLSRTTREKIEIESKLARYESSFNNSGLDINKNSGARDRELFDTKKKLIEAQSKLKELEAEREQLQAKNNELTALIDNLENRSEDDFKAENIKLHRQNADRAKKIDQLKELVKAQHEVIETSKIAESSLKVEREAHAEEVKRYQSMIEELKKQAAFEQNLITAAWYDMGRRIQRDNVSFQRIQPTSWLGQQRRDSRGSIDGSSSVKYIRKMNEVEKELFNSIETLNTAVSSLKIEREAHAEEAKRYQSMIEELKKQAAFEQNLITAAWYDMGRRIQRDNVSFQRIQPTSWLGQQRRDSRGSISSLKGERKAHAEEVKRYQSMIEELKKKAAIEREDHAEESRIEGLEKQAAFEQEDRVEEVKRYQEFKEQAAFEQKQIDSLENLKTENAKLHRQNADHVKKI</sequence>
<name>A0A9N8VUM0_9GLOM</name>
<feature type="coiled-coil region" evidence="4">
    <location>
        <begin position="455"/>
        <end position="588"/>
    </location>
</feature>
<protein>
    <submittedName>
        <fullName evidence="8">14312_t:CDS:1</fullName>
    </submittedName>
</protein>
<evidence type="ECO:0000256" key="4">
    <source>
        <dbReference type="SAM" id="Coils"/>
    </source>
</evidence>
<dbReference type="InterPro" id="IPR036872">
    <property type="entry name" value="CH_dom_sf"/>
</dbReference>
<dbReference type="Pfam" id="PF19047">
    <property type="entry name" value="HOOK_N"/>
    <property type="match status" value="1"/>
</dbReference>
<feature type="coiled-coil region" evidence="4">
    <location>
        <begin position="725"/>
        <end position="766"/>
    </location>
</feature>
<evidence type="ECO:0000256" key="3">
    <source>
        <dbReference type="ARBA" id="ARBA00023054"/>
    </source>
</evidence>
<feature type="region of interest" description="Disordered" evidence="5">
    <location>
        <begin position="794"/>
        <end position="817"/>
    </location>
</feature>
<dbReference type="InterPro" id="IPR043936">
    <property type="entry name" value="HOOK_N"/>
</dbReference>
<dbReference type="GO" id="GO:0005737">
    <property type="term" value="C:cytoplasm"/>
    <property type="evidence" value="ECO:0007669"/>
    <property type="project" value="UniProtKB-SubCell"/>
</dbReference>
<evidence type="ECO:0000256" key="5">
    <source>
        <dbReference type="SAM" id="MobiDB-lite"/>
    </source>
</evidence>
<feature type="coiled-coil region" evidence="4">
    <location>
        <begin position="146"/>
        <end position="426"/>
    </location>
</feature>
<evidence type="ECO:0000256" key="2">
    <source>
        <dbReference type="ARBA" id="ARBA00022490"/>
    </source>
</evidence>
<feature type="coiled-coil region" evidence="4">
    <location>
        <begin position="636"/>
        <end position="663"/>
    </location>
</feature>
<evidence type="ECO:0000313" key="9">
    <source>
        <dbReference type="Proteomes" id="UP000789508"/>
    </source>
</evidence>
<proteinExistence type="predicted"/>
<dbReference type="InterPro" id="IPR008636">
    <property type="entry name" value="Hook_C"/>
</dbReference>
<organism evidence="8 9">
    <name type="scientific">Ambispora leptoticha</name>
    <dbReference type="NCBI Taxonomy" id="144679"/>
    <lineage>
        <taxon>Eukaryota</taxon>
        <taxon>Fungi</taxon>
        <taxon>Fungi incertae sedis</taxon>
        <taxon>Mucoromycota</taxon>
        <taxon>Glomeromycotina</taxon>
        <taxon>Glomeromycetes</taxon>
        <taxon>Archaeosporales</taxon>
        <taxon>Ambisporaceae</taxon>
        <taxon>Ambispora</taxon>
    </lineage>
</organism>
<dbReference type="GO" id="GO:0005815">
    <property type="term" value="C:microtubule organizing center"/>
    <property type="evidence" value="ECO:0007669"/>
    <property type="project" value="TreeGrafter"/>
</dbReference>
<dbReference type="GO" id="GO:0031122">
    <property type="term" value="P:cytoplasmic microtubule organization"/>
    <property type="evidence" value="ECO:0007669"/>
    <property type="project" value="InterPro"/>
</dbReference>
<dbReference type="OrthoDB" id="49395at2759"/>
<dbReference type="GO" id="GO:0051959">
    <property type="term" value="F:dynein light intermediate chain binding"/>
    <property type="evidence" value="ECO:0007669"/>
    <property type="project" value="TreeGrafter"/>
</dbReference>
<dbReference type="Pfam" id="PF05622">
    <property type="entry name" value="HOOK"/>
    <property type="match status" value="1"/>
</dbReference>
<dbReference type="PANTHER" id="PTHR18947:SF28">
    <property type="entry name" value="GIRDIN, ISOFORM A"/>
    <property type="match status" value="1"/>
</dbReference>
<evidence type="ECO:0000259" key="6">
    <source>
        <dbReference type="Pfam" id="PF05622"/>
    </source>
</evidence>
<evidence type="ECO:0000259" key="7">
    <source>
        <dbReference type="Pfam" id="PF19047"/>
    </source>
</evidence>
<evidence type="ECO:0000256" key="1">
    <source>
        <dbReference type="ARBA" id="ARBA00004496"/>
    </source>
</evidence>
<keyword evidence="9" id="KW-1185">Reference proteome</keyword>
<dbReference type="PANTHER" id="PTHR18947">
    <property type="entry name" value="HOOK PROTEINS"/>
    <property type="match status" value="1"/>
</dbReference>
<keyword evidence="2" id="KW-0963">Cytoplasm</keyword>
<dbReference type="AlphaFoldDB" id="A0A9N8VUM0"/>